<accession>A0A1T1D560</accession>
<evidence type="ECO:0000256" key="1">
    <source>
        <dbReference type="SAM" id="MobiDB-lite"/>
    </source>
</evidence>
<evidence type="ECO:0000313" key="4">
    <source>
        <dbReference type="EMBL" id="OOV35763.1"/>
    </source>
</evidence>
<organism evidence="4 5">
    <name type="scientific">Candidatus Synechococcus spongiarum LMB bulk15N</name>
    <dbReference type="NCBI Taxonomy" id="1943583"/>
    <lineage>
        <taxon>Bacteria</taxon>
        <taxon>Bacillati</taxon>
        <taxon>Cyanobacteriota</taxon>
        <taxon>Cyanophyceae</taxon>
        <taxon>Synechococcales</taxon>
        <taxon>Synechococcaceae</taxon>
        <taxon>Synechococcus</taxon>
    </lineage>
</organism>
<evidence type="ECO:0000259" key="3">
    <source>
        <dbReference type="Pfam" id="PF03968"/>
    </source>
</evidence>
<comment type="caution">
    <text evidence="4">The sequence shown here is derived from an EMBL/GenBank/DDBJ whole genome shotgun (WGS) entry which is preliminary data.</text>
</comment>
<name>A0A1T1D560_9SYNE</name>
<sequence length="167" mass="18281">MVINLSSLWPTWMVLVMALAATAAWSGKAQPSHQPSSSSSLPSVARTTGTNPDGDGQRSEGRRISIRSDQQEMNEEEGILTAEGRVQITYPAHNLTATANHAQYFTREGRLVLSGSVEVRQKGGNSIRGERLVYTEQSRTFVVESRPGEQVHSIYDLSSPNQEELAP</sequence>
<dbReference type="AlphaFoldDB" id="A0A1T1D560"/>
<feature type="compositionally biased region" description="Low complexity" evidence="1">
    <location>
        <begin position="28"/>
        <end position="43"/>
    </location>
</feature>
<proteinExistence type="predicted"/>
<protein>
    <recommendedName>
        <fullName evidence="3">Organic solvent tolerance-like N-terminal domain-containing protein</fullName>
    </recommendedName>
</protein>
<dbReference type="Pfam" id="PF03968">
    <property type="entry name" value="LptD_N"/>
    <property type="match status" value="1"/>
</dbReference>
<evidence type="ECO:0000313" key="5">
    <source>
        <dbReference type="Proteomes" id="UP000242590"/>
    </source>
</evidence>
<feature type="chain" id="PRO_5012481796" description="Organic solvent tolerance-like N-terminal domain-containing protein" evidence="2">
    <location>
        <begin position="24"/>
        <end position="167"/>
    </location>
</feature>
<feature type="compositionally biased region" description="Polar residues" evidence="1">
    <location>
        <begin position="156"/>
        <end position="167"/>
    </location>
</feature>
<dbReference type="Proteomes" id="UP000242590">
    <property type="component" value="Unassembled WGS sequence"/>
</dbReference>
<dbReference type="EMBL" id="MWLE01000040">
    <property type="protein sequence ID" value="OOV35763.1"/>
    <property type="molecule type" value="Genomic_DNA"/>
</dbReference>
<gene>
    <name evidence="4" type="ORF">BV53_02950</name>
</gene>
<keyword evidence="2" id="KW-0732">Signal</keyword>
<dbReference type="InterPro" id="IPR005653">
    <property type="entry name" value="OstA-like_N"/>
</dbReference>
<feature type="signal peptide" evidence="2">
    <location>
        <begin position="1"/>
        <end position="23"/>
    </location>
</feature>
<reference evidence="4 5" key="1">
    <citation type="submission" date="2017-02" db="EMBL/GenBank/DDBJ databases">
        <title>Draft Genome Sequences of 'Candidatus Synechococcus spongiarum', Cyanobacterial Symbionts of the Mediterranean Sponge Aplysina aerophoba from two locations.</title>
        <authorList>
            <person name="Slaby B.M."/>
            <person name="Hentschel U."/>
        </authorList>
    </citation>
    <scope>NUCLEOTIDE SEQUENCE [LARGE SCALE GENOMIC DNA]</scope>
    <source>
        <strain evidence="4">LMB bulk15N</strain>
    </source>
</reference>
<evidence type="ECO:0000256" key="2">
    <source>
        <dbReference type="SAM" id="SignalP"/>
    </source>
</evidence>
<feature type="domain" description="Organic solvent tolerance-like N-terminal" evidence="3">
    <location>
        <begin position="94"/>
        <end position="138"/>
    </location>
</feature>
<dbReference type="Gene3D" id="2.60.450.10">
    <property type="entry name" value="Lipopolysaccharide (LPS) transport protein A like domain"/>
    <property type="match status" value="1"/>
</dbReference>
<feature type="region of interest" description="Disordered" evidence="1">
    <location>
        <begin position="145"/>
        <end position="167"/>
    </location>
</feature>
<feature type="region of interest" description="Disordered" evidence="1">
    <location>
        <begin position="28"/>
        <end position="78"/>
    </location>
</feature>